<dbReference type="PATRIC" id="fig|1727163.4.peg.1414"/>
<sequence length="102" mass="12296">MSELRVRSRDERAVNMKTPPESFLLFKEELRKAQLEKERLKQYYEEKLAEVNQELHRLKEQIHSQQEMMRTTLEYASNLEVRLTQVKEDVAHATSKNRDSIY</sequence>
<protein>
    <submittedName>
        <fullName evidence="2">Uncharacterized protein</fullName>
    </submittedName>
</protein>
<dbReference type="STRING" id="1727163.AO498_06820"/>
<name>A0A142ELW5_9BACT</name>
<reference evidence="2 3" key="2">
    <citation type="journal article" date="2016" name="Genome Announc.">
        <title>Complete Genome Sequence of Algoriphagus sp. Strain M8-2, Isolated from a Brackish Lake.</title>
        <authorList>
            <person name="Muraguchi Y."/>
            <person name="Kushimoto K."/>
            <person name="Ohtsubo Y."/>
            <person name="Suzuki T."/>
            <person name="Dohra H."/>
            <person name="Kimbara K."/>
            <person name="Shintani M."/>
        </authorList>
    </citation>
    <scope>NUCLEOTIDE SEQUENCE [LARGE SCALE GENOMIC DNA]</scope>
    <source>
        <strain evidence="2 3">M8-2</strain>
    </source>
</reference>
<evidence type="ECO:0000313" key="3">
    <source>
        <dbReference type="Proteomes" id="UP000073816"/>
    </source>
</evidence>
<feature type="coiled-coil region" evidence="1">
    <location>
        <begin position="30"/>
        <end position="68"/>
    </location>
</feature>
<reference evidence="3" key="1">
    <citation type="submission" date="2015-09" db="EMBL/GenBank/DDBJ databases">
        <title>Complete sequence of Algoriphagus sp. M8-2.</title>
        <authorList>
            <person name="Shintani M."/>
        </authorList>
    </citation>
    <scope>NUCLEOTIDE SEQUENCE [LARGE SCALE GENOMIC DNA]</scope>
    <source>
        <strain evidence="3">M8-2</strain>
    </source>
</reference>
<dbReference type="AlphaFoldDB" id="A0A142ELW5"/>
<dbReference type="KEGG" id="alm:AO498_06820"/>
<proteinExistence type="predicted"/>
<dbReference type="Proteomes" id="UP000073816">
    <property type="component" value="Chromosome"/>
</dbReference>
<organism evidence="2 3">
    <name type="scientific">Algoriphagus sanaruensis</name>
    <dbReference type="NCBI Taxonomy" id="1727163"/>
    <lineage>
        <taxon>Bacteria</taxon>
        <taxon>Pseudomonadati</taxon>
        <taxon>Bacteroidota</taxon>
        <taxon>Cytophagia</taxon>
        <taxon>Cytophagales</taxon>
        <taxon>Cyclobacteriaceae</taxon>
        <taxon>Algoriphagus</taxon>
    </lineage>
</organism>
<evidence type="ECO:0000256" key="1">
    <source>
        <dbReference type="SAM" id="Coils"/>
    </source>
</evidence>
<gene>
    <name evidence="2" type="ORF">AO498_06820</name>
</gene>
<accession>A0A142ELW5</accession>
<dbReference type="EMBL" id="CP012836">
    <property type="protein sequence ID" value="AMQ56120.1"/>
    <property type="molecule type" value="Genomic_DNA"/>
</dbReference>
<evidence type="ECO:0000313" key="2">
    <source>
        <dbReference type="EMBL" id="AMQ56120.1"/>
    </source>
</evidence>
<keyword evidence="1" id="KW-0175">Coiled coil</keyword>
<keyword evidence="3" id="KW-1185">Reference proteome</keyword>